<feature type="transmembrane region" description="Helical" evidence="5">
    <location>
        <begin position="105"/>
        <end position="124"/>
    </location>
</feature>
<feature type="transmembrane region" description="Helical" evidence="5">
    <location>
        <begin position="368"/>
        <end position="391"/>
    </location>
</feature>
<feature type="transmembrane region" description="Helical" evidence="5">
    <location>
        <begin position="429"/>
        <end position="447"/>
    </location>
</feature>
<evidence type="ECO:0000256" key="1">
    <source>
        <dbReference type="ARBA" id="ARBA00004141"/>
    </source>
</evidence>
<dbReference type="PANTHER" id="PTHR48021:SF39">
    <property type="entry name" value="MAJOR FACILITATOR SUPERFAMILY (MFS) PROFILE DOMAIN-CONTAINING PROTEIN"/>
    <property type="match status" value="1"/>
</dbReference>
<feature type="transmembrane region" description="Helical" evidence="5">
    <location>
        <begin position="34"/>
        <end position="58"/>
    </location>
</feature>
<dbReference type="SUPFAM" id="SSF103473">
    <property type="entry name" value="MFS general substrate transporter"/>
    <property type="match status" value="1"/>
</dbReference>
<dbReference type="InterPro" id="IPR005828">
    <property type="entry name" value="MFS_sugar_transport-like"/>
</dbReference>
<comment type="subcellular location">
    <subcellularLocation>
        <location evidence="1">Membrane</location>
        <topology evidence="1">Multi-pass membrane protein</topology>
    </subcellularLocation>
</comment>
<dbReference type="Proteomes" id="UP001152759">
    <property type="component" value="Chromosome 1"/>
</dbReference>
<feature type="transmembrane region" description="Helical" evidence="5">
    <location>
        <begin position="78"/>
        <end position="98"/>
    </location>
</feature>
<feature type="transmembrane region" description="Helical" evidence="5">
    <location>
        <begin position="467"/>
        <end position="487"/>
    </location>
</feature>
<feature type="transmembrane region" description="Helical" evidence="5">
    <location>
        <begin position="130"/>
        <end position="152"/>
    </location>
</feature>
<feature type="transmembrane region" description="Helical" evidence="5">
    <location>
        <begin position="164"/>
        <end position="186"/>
    </location>
</feature>
<evidence type="ECO:0000256" key="4">
    <source>
        <dbReference type="ARBA" id="ARBA00023136"/>
    </source>
</evidence>
<reference evidence="7" key="1">
    <citation type="submission" date="2021-12" db="EMBL/GenBank/DDBJ databases">
        <authorList>
            <person name="King R."/>
        </authorList>
    </citation>
    <scope>NUCLEOTIDE SEQUENCE</scope>
</reference>
<proteinExistence type="predicted"/>
<dbReference type="KEGG" id="btab:109041173"/>
<evidence type="ECO:0000313" key="7">
    <source>
        <dbReference type="EMBL" id="CAH0381054.1"/>
    </source>
</evidence>
<keyword evidence="2 5" id="KW-0812">Transmembrane</keyword>
<feature type="transmembrane region" description="Helical" evidence="5">
    <location>
        <begin position="340"/>
        <end position="361"/>
    </location>
</feature>
<evidence type="ECO:0000313" key="8">
    <source>
        <dbReference type="Proteomes" id="UP001152759"/>
    </source>
</evidence>
<dbReference type="FunFam" id="1.20.1250.20:FF:000249">
    <property type="entry name" value="facilitated trehalose transporter Tret1"/>
    <property type="match status" value="1"/>
</dbReference>
<dbReference type="GO" id="GO:0016020">
    <property type="term" value="C:membrane"/>
    <property type="evidence" value="ECO:0007669"/>
    <property type="project" value="UniProtKB-SubCell"/>
</dbReference>
<feature type="transmembrane region" description="Helical" evidence="5">
    <location>
        <begin position="299"/>
        <end position="320"/>
    </location>
</feature>
<sequence>MSEKEKLHSTEKVYKPCEYSTENTGNFKSNLAQFYVTCVECIFLISLGMQYVMPTIVVGALHNKVGDSMALDDATASWIGSILYFCQPLGSVTSGFLSERFGRKGAMMLVNVPFVAGWILLYYATSVQGLCIATLTMGLGIGFCEAPIAAYIGEMSQPHLRGIFTAMTTAACQLGNFIELFVGSVFDWRTSALISAVVPLISLISFTTIPESPVWLITKGKMEEAQKALGWLRGFLEPHHVQKEFDEMVRYARMSNTLSSEPGENFSEKIPLDSEKIPIKEVSDGFFKQRYRELTNPKLFLPLRMIFITFFFTQTASLAPFRAYFVRILDQFWFPIQSRWVLVMTGATAFIGSVTAIFILQKTGKRRLMLFSMAVNLLTTFILAIYATFFTHTVDMTVSWILIVTFGISYFVGSLGINNIPWMMLCEVFPVRARGIASGLSAAWSYFVQFVMTKTFLQTESLIGLSGMFYMYALISVGACIYTYLCVPETEGKSLELIETYFTKNCDRKQKFRMLKRGRNPSKA</sequence>
<evidence type="ECO:0000256" key="5">
    <source>
        <dbReference type="SAM" id="Phobius"/>
    </source>
</evidence>
<name>A0A9P0EYF1_BEMTA</name>
<dbReference type="PROSITE" id="PS50850">
    <property type="entry name" value="MFS"/>
    <property type="match status" value="1"/>
</dbReference>
<dbReference type="InterPro" id="IPR020846">
    <property type="entry name" value="MFS_dom"/>
</dbReference>
<protein>
    <recommendedName>
        <fullName evidence="6">Major facilitator superfamily (MFS) profile domain-containing protein</fullName>
    </recommendedName>
</protein>
<organism evidence="7 8">
    <name type="scientific">Bemisia tabaci</name>
    <name type="common">Sweetpotato whitefly</name>
    <name type="synonym">Aleurodes tabaci</name>
    <dbReference type="NCBI Taxonomy" id="7038"/>
    <lineage>
        <taxon>Eukaryota</taxon>
        <taxon>Metazoa</taxon>
        <taxon>Ecdysozoa</taxon>
        <taxon>Arthropoda</taxon>
        <taxon>Hexapoda</taxon>
        <taxon>Insecta</taxon>
        <taxon>Pterygota</taxon>
        <taxon>Neoptera</taxon>
        <taxon>Paraneoptera</taxon>
        <taxon>Hemiptera</taxon>
        <taxon>Sternorrhyncha</taxon>
        <taxon>Aleyrodoidea</taxon>
        <taxon>Aleyrodidae</taxon>
        <taxon>Aleyrodinae</taxon>
        <taxon>Bemisia</taxon>
    </lineage>
</organism>
<dbReference type="InterPro" id="IPR050549">
    <property type="entry name" value="MFS_Trehalose_Transporter"/>
</dbReference>
<dbReference type="PANTHER" id="PTHR48021">
    <property type="match status" value="1"/>
</dbReference>
<feature type="domain" description="Major facilitator superfamily (MFS) profile" evidence="6">
    <location>
        <begin position="34"/>
        <end position="491"/>
    </location>
</feature>
<keyword evidence="4 5" id="KW-0472">Membrane</keyword>
<dbReference type="EMBL" id="OU963862">
    <property type="protein sequence ID" value="CAH0381054.1"/>
    <property type="molecule type" value="Genomic_DNA"/>
</dbReference>
<gene>
    <name evidence="7" type="ORF">BEMITA_LOCUS741</name>
</gene>
<feature type="transmembrane region" description="Helical" evidence="5">
    <location>
        <begin position="397"/>
        <end position="417"/>
    </location>
</feature>
<evidence type="ECO:0000256" key="3">
    <source>
        <dbReference type="ARBA" id="ARBA00022989"/>
    </source>
</evidence>
<dbReference type="GO" id="GO:0022857">
    <property type="term" value="F:transmembrane transporter activity"/>
    <property type="evidence" value="ECO:0007669"/>
    <property type="project" value="InterPro"/>
</dbReference>
<feature type="transmembrane region" description="Helical" evidence="5">
    <location>
        <begin position="192"/>
        <end position="217"/>
    </location>
</feature>
<evidence type="ECO:0000259" key="6">
    <source>
        <dbReference type="PROSITE" id="PS50850"/>
    </source>
</evidence>
<keyword evidence="8" id="KW-1185">Reference proteome</keyword>
<dbReference type="AlphaFoldDB" id="A0A9P0EYF1"/>
<evidence type="ECO:0000256" key="2">
    <source>
        <dbReference type="ARBA" id="ARBA00022692"/>
    </source>
</evidence>
<keyword evidence="3 5" id="KW-1133">Transmembrane helix</keyword>
<accession>A0A9P0EYF1</accession>
<dbReference type="Pfam" id="PF00083">
    <property type="entry name" value="Sugar_tr"/>
    <property type="match status" value="1"/>
</dbReference>
<dbReference type="Gene3D" id="1.20.1250.20">
    <property type="entry name" value="MFS general substrate transporter like domains"/>
    <property type="match status" value="1"/>
</dbReference>
<dbReference type="InterPro" id="IPR036259">
    <property type="entry name" value="MFS_trans_sf"/>
</dbReference>